<proteinExistence type="inferred from homology"/>
<keyword evidence="3" id="KW-0378">Hydrolase</keyword>
<evidence type="ECO:0000256" key="2">
    <source>
        <dbReference type="ARBA" id="ARBA00022670"/>
    </source>
</evidence>
<dbReference type="Proteomes" id="UP001597260">
    <property type="component" value="Unassembled WGS sequence"/>
</dbReference>
<dbReference type="PRINTS" id="PR00861">
    <property type="entry name" value="ALYTICPTASE"/>
</dbReference>
<reference evidence="8" key="1">
    <citation type="journal article" date="2019" name="Int. J. Syst. Evol. Microbiol.">
        <title>The Global Catalogue of Microorganisms (GCM) 10K type strain sequencing project: providing services to taxonomists for standard genome sequencing and annotation.</title>
        <authorList>
            <consortium name="The Broad Institute Genomics Platform"/>
            <consortium name="The Broad Institute Genome Sequencing Center for Infectious Disease"/>
            <person name="Wu L."/>
            <person name="Ma J."/>
        </authorList>
    </citation>
    <scope>NUCLEOTIDE SEQUENCE [LARGE SCALE GENOMIC DNA]</scope>
    <source>
        <strain evidence="8">JCM 31037</strain>
    </source>
</reference>
<dbReference type="SUPFAM" id="SSF50494">
    <property type="entry name" value="Trypsin-like serine proteases"/>
    <property type="match status" value="1"/>
</dbReference>
<evidence type="ECO:0000256" key="6">
    <source>
        <dbReference type="SAM" id="SignalP"/>
    </source>
</evidence>
<protein>
    <submittedName>
        <fullName evidence="7">S1 family peptidase</fullName>
    </submittedName>
</protein>
<keyword evidence="8" id="KW-1185">Reference proteome</keyword>
<evidence type="ECO:0000256" key="5">
    <source>
        <dbReference type="ARBA" id="ARBA00023157"/>
    </source>
</evidence>
<evidence type="ECO:0000256" key="4">
    <source>
        <dbReference type="ARBA" id="ARBA00022825"/>
    </source>
</evidence>
<keyword evidence="6" id="KW-0732">Signal</keyword>
<evidence type="ECO:0000256" key="3">
    <source>
        <dbReference type="ARBA" id="ARBA00022801"/>
    </source>
</evidence>
<evidence type="ECO:0000256" key="1">
    <source>
        <dbReference type="ARBA" id="ARBA00007664"/>
    </source>
</evidence>
<dbReference type="Gene3D" id="2.40.10.10">
    <property type="entry name" value="Trypsin-like serine proteases"/>
    <property type="match status" value="2"/>
</dbReference>
<dbReference type="CDD" id="cd21112">
    <property type="entry name" value="alphaLP-like"/>
    <property type="match status" value="1"/>
</dbReference>
<gene>
    <name evidence="7" type="ORF">ACFQ4H_23540</name>
</gene>
<evidence type="ECO:0000313" key="7">
    <source>
        <dbReference type="EMBL" id="MFD1324063.1"/>
    </source>
</evidence>
<dbReference type="InterPro" id="IPR009003">
    <property type="entry name" value="Peptidase_S1_PA"/>
</dbReference>
<dbReference type="InterPro" id="IPR043504">
    <property type="entry name" value="Peptidase_S1_PA_chymotrypsin"/>
</dbReference>
<keyword evidence="4" id="KW-0720">Serine protease</keyword>
<keyword evidence="2" id="KW-0645">Protease</keyword>
<feature type="chain" id="PRO_5045379296" evidence="6">
    <location>
        <begin position="24"/>
        <end position="392"/>
    </location>
</feature>
<comment type="similarity">
    <text evidence="1">Belongs to the peptidase S1 family.</text>
</comment>
<dbReference type="InterPro" id="IPR001316">
    <property type="entry name" value="Pept_S1A_streptogrisin"/>
</dbReference>
<evidence type="ECO:0000313" key="8">
    <source>
        <dbReference type="Proteomes" id="UP001597260"/>
    </source>
</evidence>
<name>A0ABW3YHS1_9ACTN</name>
<dbReference type="RefSeq" id="WP_377574068.1">
    <property type="nucleotide sequence ID" value="NZ_JBHTMP010000041.1"/>
</dbReference>
<sequence>MGRLHALGATLTLLLALSTEVPAAASDEIVTPVPAGFTSWEELFAEQGRLNDALAAIRRTADQVGDRGYGSAIADPTAHALTLYWAGEIFPAVRQAIEAQRDIVPINVYAAQYSENELVAEVQRLGKIAAFHVVAPKPDASGITIEWAAGRVDPGAKAHALTTSPIALTFGAESAASSSVPLSRQDDGTPYKGGARTRTCTAGFAVNHTSGTKLLFAGHCGSNGTTVVDGGDDVMGPMAGDNDTRDVAYISVLSAGEMWDGGPQSTLFKPVQDATNSVIGNNTCTSGSRSGVRCGVIVKAVNTSISGKTPLVMGEQIDHTNAAGQGDSGGPVFELGTVAGKVRAKGIISTGATNAPATCTGETVDRSCFWRIYWADVNRTMAYYGGMGIRVS</sequence>
<accession>A0ABW3YHS1</accession>
<keyword evidence="5" id="KW-1015">Disulfide bond</keyword>
<comment type="caution">
    <text evidence="7">The sequence shown here is derived from an EMBL/GenBank/DDBJ whole genome shotgun (WGS) entry which is preliminary data.</text>
</comment>
<organism evidence="7 8">
    <name type="scientific">Micromonospora sonneratiae</name>
    <dbReference type="NCBI Taxonomy" id="1184706"/>
    <lineage>
        <taxon>Bacteria</taxon>
        <taxon>Bacillati</taxon>
        <taxon>Actinomycetota</taxon>
        <taxon>Actinomycetes</taxon>
        <taxon>Micromonosporales</taxon>
        <taxon>Micromonosporaceae</taxon>
        <taxon>Micromonospora</taxon>
    </lineage>
</organism>
<feature type="signal peptide" evidence="6">
    <location>
        <begin position="1"/>
        <end position="23"/>
    </location>
</feature>
<dbReference type="EMBL" id="JBHTMP010000041">
    <property type="protein sequence ID" value="MFD1324063.1"/>
    <property type="molecule type" value="Genomic_DNA"/>
</dbReference>